<organism evidence="2">
    <name type="scientific">Microvirga ossetica</name>
    <dbReference type="NCBI Taxonomy" id="1882682"/>
    <lineage>
        <taxon>Bacteria</taxon>
        <taxon>Pseudomonadati</taxon>
        <taxon>Pseudomonadota</taxon>
        <taxon>Alphaproteobacteria</taxon>
        <taxon>Hyphomicrobiales</taxon>
        <taxon>Methylobacteriaceae</taxon>
        <taxon>Microvirga</taxon>
    </lineage>
</organism>
<dbReference type="EMBL" id="CP016618">
    <property type="protein sequence ID" value="ANY83663.1"/>
    <property type="molecule type" value="Genomic_DNA"/>
</dbReference>
<dbReference type="AlphaFoldDB" id="A0A1B2EUL9"/>
<evidence type="ECO:0000313" key="2">
    <source>
        <dbReference type="EMBL" id="ANY83663.1"/>
    </source>
</evidence>
<dbReference type="KEGG" id="moc:BB934_36045"/>
<proteinExistence type="predicted"/>
<geneLocation type="plasmid" evidence="2">
    <name>unnamed3</name>
</geneLocation>
<accession>A0A1B2EUL9</accession>
<dbReference type="OrthoDB" id="7477898at2"/>
<reference evidence="2" key="1">
    <citation type="submission" date="2016-07" db="EMBL/GenBank/DDBJ databases">
        <title>Microvirga ossetica sp. nov. a new species of rhizobia isolated from root nodules of the legume species Vicia alpestris Steven originated from North Ossetia region in the Caucasus.</title>
        <authorList>
            <person name="Safronova V.I."/>
            <person name="Kuznetsova I.G."/>
            <person name="Sazanova A.L."/>
            <person name="Belimov A."/>
            <person name="Andronov E."/>
            <person name="Osledkin Y.S."/>
            <person name="Onishchuk O.P."/>
            <person name="Kurchak O.N."/>
            <person name="Shaposhnikov A.I."/>
            <person name="Willems A."/>
            <person name="Tikhonovich I.A."/>
        </authorList>
    </citation>
    <scope>NUCLEOTIDE SEQUENCE [LARGE SCALE GENOMIC DNA]</scope>
    <source>
        <strain evidence="2">V5/3M</strain>
        <plasmid evidence="2">unnamed3</plasmid>
    </source>
</reference>
<protein>
    <submittedName>
        <fullName evidence="2">Uncharacterized protein</fullName>
    </submittedName>
</protein>
<keyword evidence="2" id="KW-0614">Plasmid</keyword>
<dbReference type="RefSeq" id="WP_099514644.1">
    <property type="nucleotide sequence ID" value="NZ_CP016618.1"/>
</dbReference>
<gene>
    <name evidence="2" type="ORF">BB934_36045</name>
</gene>
<sequence length="102" mass="10937">MDQVTIDLQPVRNPSGSSLPLNAHGRGDQLKAEIRPFSNPQEVLAYPLLDTSAKRAILAGWASDACAVENLPDWRKLPETGALVPLDDILDALQGLDGSALH</sequence>
<feature type="region of interest" description="Disordered" evidence="1">
    <location>
        <begin position="1"/>
        <end position="23"/>
    </location>
</feature>
<name>A0A1B2EUL9_9HYPH</name>
<evidence type="ECO:0000256" key="1">
    <source>
        <dbReference type="SAM" id="MobiDB-lite"/>
    </source>
</evidence>